<comment type="caution">
    <text evidence="4">The sequence shown here is derived from an EMBL/GenBank/DDBJ whole genome shotgun (WGS) entry which is preliminary data.</text>
</comment>
<keyword evidence="1" id="KW-0862">Zinc</keyword>
<evidence type="ECO:0000256" key="1">
    <source>
        <dbReference type="PROSITE-ProRule" id="PRU00047"/>
    </source>
</evidence>
<dbReference type="GO" id="GO:0003676">
    <property type="term" value="F:nucleic acid binding"/>
    <property type="evidence" value="ECO:0007669"/>
    <property type="project" value="InterPro"/>
</dbReference>
<dbReference type="CDD" id="cd00303">
    <property type="entry name" value="retropepsin_like"/>
    <property type="match status" value="1"/>
</dbReference>
<dbReference type="Gene3D" id="2.40.70.10">
    <property type="entry name" value="Acid Proteases"/>
    <property type="match status" value="1"/>
</dbReference>
<keyword evidence="1" id="KW-0863">Zinc-finger</keyword>
<dbReference type="GO" id="GO:0008270">
    <property type="term" value="F:zinc ion binding"/>
    <property type="evidence" value="ECO:0007669"/>
    <property type="project" value="UniProtKB-KW"/>
</dbReference>
<dbReference type="AlphaFoldDB" id="A0A814BYC1"/>
<feature type="region of interest" description="Disordered" evidence="2">
    <location>
        <begin position="95"/>
        <end position="134"/>
    </location>
</feature>
<dbReference type="Pfam" id="PF00098">
    <property type="entry name" value="zf-CCHC"/>
    <property type="match status" value="1"/>
</dbReference>
<dbReference type="InterPro" id="IPR036875">
    <property type="entry name" value="Znf_CCHC_sf"/>
</dbReference>
<dbReference type="Proteomes" id="UP000663879">
    <property type="component" value="Unassembled WGS sequence"/>
</dbReference>
<evidence type="ECO:0000256" key="2">
    <source>
        <dbReference type="SAM" id="MobiDB-lite"/>
    </source>
</evidence>
<evidence type="ECO:0000313" key="5">
    <source>
        <dbReference type="Proteomes" id="UP000663879"/>
    </source>
</evidence>
<organism evidence="4 5">
    <name type="scientific">Brachionus calyciflorus</name>
    <dbReference type="NCBI Taxonomy" id="104777"/>
    <lineage>
        <taxon>Eukaryota</taxon>
        <taxon>Metazoa</taxon>
        <taxon>Spiralia</taxon>
        <taxon>Gnathifera</taxon>
        <taxon>Rotifera</taxon>
        <taxon>Eurotatoria</taxon>
        <taxon>Monogononta</taxon>
        <taxon>Pseudotrocha</taxon>
        <taxon>Ploima</taxon>
        <taxon>Brachionidae</taxon>
        <taxon>Brachionus</taxon>
    </lineage>
</organism>
<keyword evidence="1" id="KW-0479">Metal-binding</keyword>
<reference evidence="4" key="1">
    <citation type="submission" date="2021-02" db="EMBL/GenBank/DDBJ databases">
        <authorList>
            <person name="Nowell W R."/>
        </authorList>
    </citation>
    <scope>NUCLEOTIDE SEQUENCE</scope>
    <source>
        <strain evidence="4">Ploen Becks lab</strain>
    </source>
</reference>
<proteinExistence type="predicted"/>
<dbReference type="SUPFAM" id="SSF50630">
    <property type="entry name" value="Acid proteases"/>
    <property type="match status" value="1"/>
</dbReference>
<feature type="domain" description="CCHC-type" evidence="3">
    <location>
        <begin position="179"/>
        <end position="193"/>
    </location>
</feature>
<dbReference type="InterPro" id="IPR021109">
    <property type="entry name" value="Peptidase_aspartic_dom_sf"/>
</dbReference>
<dbReference type="InterPro" id="IPR001878">
    <property type="entry name" value="Znf_CCHC"/>
</dbReference>
<dbReference type="SUPFAM" id="SSF57756">
    <property type="entry name" value="Retrovirus zinc finger-like domains"/>
    <property type="match status" value="1"/>
</dbReference>
<dbReference type="PROSITE" id="PS50158">
    <property type="entry name" value="ZF_CCHC"/>
    <property type="match status" value="1"/>
</dbReference>
<name>A0A814BYC1_9BILA</name>
<accession>A0A814BYC1</accession>
<dbReference type="EMBL" id="CAJNOC010002481">
    <property type="protein sequence ID" value="CAF0935737.1"/>
    <property type="molecule type" value="Genomic_DNA"/>
</dbReference>
<sequence>MTQLYDRKQSSESEMKRRFYERVQLPSEGAYLFATQLRDQFIRGLNDKYLRTRLQVNKDDHTLEEIIHEAVKYERAYSDVNELRTQRDERVQKIEQESNQSRSDNNYINNPPINNFIYQQTNGKHKSPPQRSYQQNHNYQTSLQRPANANQESYHINNQQKKQHQQIETGYIGKEIKFYKCNNAGHIARDCPDLLKTAVNNINTQPTEMHGICHINGTDVLFLADTGARNSCVSERISRKLNLFTTHNPINVYNPVGGTIKTLGRTECDLSINNINVILKASIIEDMLATWTTSTYENMKLANFLRSGYFGKTKLLEYKKYPMPKLEKETREETESIVKEINPRK</sequence>
<evidence type="ECO:0000259" key="3">
    <source>
        <dbReference type="PROSITE" id="PS50158"/>
    </source>
</evidence>
<evidence type="ECO:0000313" key="4">
    <source>
        <dbReference type="EMBL" id="CAF0935737.1"/>
    </source>
</evidence>
<keyword evidence="5" id="KW-1185">Reference proteome</keyword>
<gene>
    <name evidence="4" type="ORF">OXX778_LOCUS13150</name>
</gene>
<feature type="compositionally biased region" description="Low complexity" evidence="2">
    <location>
        <begin position="105"/>
        <end position="118"/>
    </location>
</feature>
<protein>
    <recommendedName>
        <fullName evidence="3">CCHC-type domain-containing protein</fullName>
    </recommendedName>
</protein>